<keyword evidence="2" id="KW-1185">Reference proteome</keyword>
<protein>
    <submittedName>
        <fullName evidence="1">Uncharacterized protein</fullName>
    </submittedName>
</protein>
<sequence length="166" mass="18021">MNEKAQPQDTERAAVEAMAALIPDAVVRDAYDHAMAYAEMAGGLSAMRQGIAIALTTLHPRIGAVLRGEAVVTMLPGDILPEFAVGQTWVPTSGRAQPRTIMWIGKGPRHWVDVPCIGWAHDPVNPSWVEGDYRHDGYLRVPEWRGWIKNRKAQLAASPYAAGGGA</sequence>
<dbReference type="EMBL" id="JAHCDA010000003">
    <property type="protein sequence ID" value="MBS7812269.1"/>
    <property type="molecule type" value="Genomic_DNA"/>
</dbReference>
<organism evidence="1 2">
    <name type="scientific">Roseococcus pinisoli</name>
    <dbReference type="NCBI Taxonomy" id="2835040"/>
    <lineage>
        <taxon>Bacteria</taxon>
        <taxon>Pseudomonadati</taxon>
        <taxon>Pseudomonadota</taxon>
        <taxon>Alphaproteobacteria</taxon>
        <taxon>Acetobacterales</taxon>
        <taxon>Roseomonadaceae</taxon>
        <taxon>Roseococcus</taxon>
    </lineage>
</organism>
<proteinExistence type="predicted"/>
<evidence type="ECO:0000313" key="1">
    <source>
        <dbReference type="EMBL" id="MBS7812269.1"/>
    </source>
</evidence>
<name>A0ABS5QF00_9PROT</name>
<comment type="caution">
    <text evidence="1">The sequence shown here is derived from an EMBL/GenBank/DDBJ whole genome shotgun (WGS) entry which is preliminary data.</text>
</comment>
<dbReference type="Proteomes" id="UP000766336">
    <property type="component" value="Unassembled WGS sequence"/>
</dbReference>
<reference evidence="1 2" key="1">
    <citation type="submission" date="2021-05" db="EMBL/GenBank/DDBJ databases">
        <title>Roseococcus sp. XZZS9, whole genome shotgun sequencing project.</title>
        <authorList>
            <person name="Zhao G."/>
            <person name="Shen L."/>
        </authorList>
    </citation>
    <scope>NUCLEOTIDE SEQUENCE [LARGE SCALE GENOMIC DNA]</scope>
    <source>
        <strain evidence="1 2">XZZS9</strain>
    </source>
</reference>
<evidence type="ECO:0000313" key="2">
    <source>
        <dbReference type="Proteomes" id="UP000766336"/>
    </source>
</evidence>
<accession>A0ABS5QF00</accession>
<gene>
    <name evidence="1" type="ORF">KHU32_15070</name>
</gene>
<dbReference type="RefSeq" id="WP_213670978.1">
    <property type="nucleotide sequence ID" value="NZ_JAHCDA010000003.1"/>
</dbReference>